<accession>A0A8S9IQH5</accession>
<reference evidence="1" key="1">
    <citation type="submission" date="2019-12" db="EMBL/GenBank/DDBJ databases">
        <title>Genome sequencing and annotation of Brassica cretica.</title>
        <authorList>
            <person name="Studholme D.J."/>
            <person name="Sarris P.F."/>
        </authorList>
    </citation>
    <scope>NUCLEOTIDE SEQUENCE</scope>
    <source>
        <strain evidence="1">PFS-102/07</strain>
        <tissue evidence="1">Leaf</tissue>
    </source>
</reference>
<dbReference type="Proteomes" id="UP000266723">
    <property type="component" value="Unassembled WGS sequence"/>
</dbReference>
<proteinExistence type="predicted"/>
<dbReference type="EMBL" id="QGKV02000759">
    <property type="protein sequence ID" value="KAF3563656.1"/>
    <property type="molecule type" value="Genomic_DNA"/>
</dbReference>
<gene>
    <name evidence="2" type="ORF">DY000_02014722</name>
    <name evidence="1" type="ORF">F2Q70_00003045</name>
</gene>
<dbReference type="AlphaFoldDB" id="A0A8S9IQH5"/>
<name>A0A8S9IQH5_BRACR</name>
<organism evidence="1">
    <name type="scientific">Brassica cretica</name>
    <name type="common">Mustard</name>
    <dbReference type="NCBI Taxonomy" id="69181"/>
    <lineage>
        <taxon>Eukaryota</taxon>
        <taxon>Viridiplantae</taxon>
        <taxon>Streptophyta</taxon>
        <taxon>Embryophyta</taxon>
        <taxon>Tracheophyta</taxon>
        <taxon>Spermatophyta</taxon>
        <taxon>Magnoliopsida</taxon>
        <taxon>eudicotyledons</taxon>
        <taxon>Gunneridae</taxon>
        <taxon>Pentapetalae</taxon>
        <taxon>rosids</taxon>
        <taxon>malvids</taxon>
        <taxon>Brassicales</taxon>
        <taxon>Brassicaceae</taxon>
        <taxon>Brassiceae</taxon>
        <taxon>Brassica</taxon>
    </lineage>
</organism>
<keyword evidence="3" id="KW-1185">Reference proteome</keyword>
<evidence type="ECO:0008006" key="4">
    <source>
        <dbReference type="Google" id="ProtNLM"/>
    </source>
</evidence>
<evidence type="ECO:0000313" key="2">
    <source>
        <dbReference type="EMBL" id="KAF3563656.1"/>
    </source>
</evidence>
<evidence type="ECO:0000313" key="3">
    <source>
        <dbReference type="Proteomes" id="UP000266723"/>
    </source>
</evidence>
<evidence type="ECO:0000313" key="1">
    <source>
        <dbReference type="EMBL" id="KAF2572074.1"/>
    </source>
</evidence>
<reference evidence="2" key="2">
    <citation type="submission" date="2019-12" db="EMBL/GenBank/DDBJ databases">
        <authorList>
            <person name="Studholme D.J."/>
            <person name="Sarris P."/>
        </authorList>
    </citation>
    <scope>NUCLEOTIDE SEQUENCE</scope>
    <source>
        <strain evidence="2">PFS-1207/04</strain>
        <tissue evidence="2">Leaf</tissue>
    </source>
</reference>
<dbReference type="EMBL" id="QGKY02001015">
    <property type="protein sequence ID" value="KAF2572074.1"/>
    <property type="molecule type" value="Genomic_DNA"/>
</dbReference>
<comment type="caution">
    <text evidence="1">The sequence shown here is derived from an EMBL/GenBank/DDBJ whole genome shotgun (WGS) entry which is preliminary data.</text>
</comment>
<reference evidence="2 3" key="3">
    <citation type="journal article" date="2020" name="BMC Genomics">
        <title>Intraspecific diversification of the crop wild relative Brassica cretica Lam. using demographic model selection.</title>
        <authorList>
            <person name="Kioukis A."/>
            <person name="Michalopoulou V.A."/>
            <person name="Briers L."/>
            <person name="Pirintsos S."/>
            <person name="Studholme D.J."/>
            <person name="Pavlidis P."/>
            <person name="Sarris P.F."/>
        </authorList>
    </citation>
    <scope>NUCLEOTIDE SEQUENCE [LARGE SCALE GENOMIC DNA]</scope>
    <source>
        <strain evidence="3">cv. PFS-1207/04</strain>
        <strain evidence="2">PFS-1207/04</strain>
    </source>
</reference>
<protein>
    <recommendedName>
        <fullName evidence="4">F-box associated domain-containing protein</fullName>
    </recommendedName>
</protein>
<sequence>MNLETTQRETVRLSKIEPEDVLSSMLFKVKTFLLYRGYLFGSFLIDEENKTVVFFDDYDRCCNTNAYIIDGETVHCRKVDLIESPY</sequence>